<dbReference type="SUPFAM" id="SSF56112">
    <property type="entry name" value="Protein kinase-like (PK-like)"/>
    <property type="match status" value="1"/>
</dbReference>
<dbReference type="PANTHER" id="PTHR39441:SF1">
    <property type="entry name" value="DUF2252 DOMAIN-CONTAINING PROTEIN"/>
    <property type="match status" value="1"/>
</dbReference>
<evidence type="ECO:0000313" key="1">
    <source>
        <dbReference type="EMBL" id="CAF1278968.1"/>
    </source>
</evidence>
<dbReference type="EMBL" id="CAJNOE010000582">
    <property type="protein sequence ID" value="CAF1278968.1"/>
    <property type="molecule type" value="Genomic_DNA"/>
</dbReference>
<dbReference type="Proteomes" id="UP000663860">
    <property type="component" value="Unassembled WGS sequence"/>
</dbReference>
<dbReference type="Proteomes" id="UP000663868">
    <property type="component" value="Unassembled WGS sequence"/>
</dbReference>
<dbReference type="EMBL" id="CAJOBB010000252">
    <property type="protein sequence ID" value="CAF3627637.1"/>
    <property type="molecule type" value="Genomic_DNA"/>
</dbReference>
<name>A0A815C0U6_9BILA</name>
<dbReference type="Pfam" id="PF10009">
    <property type="entry name" value="DUF2252"/>
    <property type="match status" value="1"/>
</dbReference>
<proteinExistence type="predicted"/>
<evidence type="ECO:0000313" key="2">
    <source>
        <dbReference type="EMBL" id="CAF3627637.1"/>
    </source>
</evidence>
<sequence>MPRANSRLRTNNLSYEINASKKAIYRIQSQTDQERSTFIINTFTQFFNDGIKTNPDAFRSRFRKMSATPFNFYRGSAILFYQDLKIDKDPYIEKNHAAGQIFIHGDLHAENFGTYLDSNGVLNFDVNDFDESYLGPFTWDVKRLLASLNIVCYSKGFSDDDIKQVLHVCVETYLKQVKEFCRKSDDHFSLTLQNTSGKIKQLLNETRIKSHVALLNKLTNIENYDRKFIRTKYVQNVDKILYEKLMRAFQQYLDSIPENKKYSDRGFNGGELTYHIKDIVQCSSPGIGSAGKISYSFLLEGRSETLENDIILYLKPAQKSAVSYVVTNEQTETFFQNDGLRTVLCSYAMQASTPRWLGHTTLNSIACMVDAVTAHSIDLDWSDINDLNDILEVVQYLGKATAKIHCIADSDCVNTPKDIECLPFSLIPKNIEKTICDAIAGQENEFIQDMIEFGMIYGELVRRDHYLFFEAFRNNQIPGL</sequence>
<organism evidence="1 3">
    <name type="scientific">Adineta steineri</name>
    <dbReference type="NCBI Taxonomy" id="433720"/>
    <lineage>
        <taxon>Eukaryota</taxon>
        <taxon>Metazoa</taxon>
        <taxon>Spiralia</taxon>
        <taxon>Gnathifera</taxon>
        <taxon>Rotifera</taxon>
        <taxon>Eurotatoria</taxon>
        <taxon>Bdelloidea</taxon>
        <taxon>Adinetida</taxon>
        <taxon>Adinetidae</taxon>
        <taxon>Adineta</taxon>
    </lineage>
</organism>
<evidence type="ECO:0008006" key="4">
    <source>
        <dbReference type="Google" id="ProtNLM"/>
    </source>
</evidence>
<dbReference type="InterPro" id="IPR011009">
    <property type="entry name" value="Kinase-like_dom_sf"/>
</dbReference>
<comment type="caution">
    <text evidence="1">The sequence shown here is derived from an EMBL/GenBank/DDBJ whole genome shotgun (WGS) entry which is preliminary data.</text>
</comment>
<accession>A0A815C0U6</accession>
<dbReference type="PANTHER" id="PTHR39441">
    <property type="entry name" value="DUF2252 DOMAIN-CONTAINING PROTEIN"/>
    <property type="match status" value="1"/>
</dbReference>
<dbReference type="AlphaFoldDB" id="A0A815C0U6"/>
<reference evidence="1" key="1">
    <citation type="submission" date="2021-02" db="EMBL/GenBank/DDBJ databases">
        <authorList>
            <person name="Nowell W R."/>
        </authorList>
    </citation>
    <scope>NUCLEOTIDE SEQUENCE</scope>
</reference>
<gene>
    <name evidence="1" type="ORF">IZO911_LOCUS32857</name>
    <name evidence="2" type="ORF">KXQ929_LOCUS6492</name>
</gene>
<evidence type="ECO:0000313" key="3">
    <source>
        <dbReference type="Proteomes" id="UP000663860"/>
    </source>
</evidence>
<protein>
    <recommendedName>
        <fullName evidence="4">DUF2252 domain-containing protein</fullName>
    </recommendedName>
</protein>
<dbReference type="InterPro" id="IPR018721">
    <property type="entry name" value="DUF2252"/>
</dbReference>